<name>R9CGF1_9CLOT</name>
<dbReference type="Proteomes" id="UP000013988">
    <property type="component" value="Unassembled WGS sequence"/>
</dbReference>
<dbReference type="Pfam" id="PF14534">
    <property type="entry name" value="DUF4440"/>
    <property type="match status" value="1"/>
</dbReference>
<gene>
    <name evidence="2" type="ORF">A500_00865</name>
</gene>
<dbReference type="Gene3D" id="3.10.450.50">
    <property type="match status" value="1"/>
</dbReference>
<evidence type="ECO:0000313" key="2">
    <source>
        <dbReference type="EMBL" id="EOR28120.1"/>
    </source>
</evidence>
<proteinExistence type="predicted"/>
<dbReference type="EMBL" id="ASRV01000015">
    <property type="protein sequence ID" value="EOR28120.1"/>
    <property type="molecule type" value="Genomic_DNA"/>
</dbReference>
<organism evidence="2 3">
    <name type="scientific">Clostridium sartagoforme AAU1</name>
    <dbReference type="NCBI Taxonomy" id="1202534"/>
    <lineage>
        <taxon>Bacteria</taxon>
        <taxon>Bacillati</taxon>
        <taxon>Bacillota</taxon>
        <taxon>Clostridia</taxon>
        <taxon>Eubacteriales</taxon>
        <taxon>Clostridiaceae</taxon>
        <taxon>Clostridium</taxon>
    </lineage>
</organism>
<comment type="caution">
    <text evidence="2">The sequence shown here is derived from an EMBL/GenBank/DDBJ whole genome shotgun (WGS) entry which is preliminary data.</text>
</comment>
<protein>
    <recommendedName>
        <fullName evidence="1">DUF4440 domain-containing protein</fullName>
    </recommendedName>
</protein>
<keyword evidence="3" id="KW-1185">Reference proteome</keyword>
<evidence type="ECO:0000313" key="3">
    <source>
        <dbReference type="Proteomes" id="UP000013988"/>
    </source>
</evidence>
<reference evidence="2 3" key="1">
    <citation type="submission" date="2013-03" db="EMBL/GenBank/DDBJ databases">
        <title>Whole genome shotgun sequencing of Clostridium sartagoforme AAU1.</title>
        <authorList>
            <person name="Joshi C.G."/>
            <person name="Duggirala S.M."/>
            <person name="Nathani N.M."/>
            <person name="Bhatt V.D."/>
            <person name="Patel A.K."/>
            <person name="Pandya P.R."/>
            <person name="KaPatel J.A."/>
        </authorList>
    </citation>
    <scope>NUCLEOTIDE SEQUENCE [LARGE SCALE GENOMIC DNA]</scope>
    <source>
        <strain evidence="2 3">AAU1</strain>
    </source>
</reference>
<dbReference type="AlphaFoldDB" id="R9CGF1"/>
<accession>R9CGF1</accession>
<feature type="domain" description="DUF4440" evidence="1">
    <location>
        <begin position="27"/>
        <end position="131"/>
    </location>
</feature>
<dbReference type="InterPro" id="IPR027843">
    <property type="entry name" value="DUF4440"/>
</dbReference>
<dbReference type="InterPro" id="IPR032710">
    <property type="entry name" value="NTF2-like_dom_sf"/>
</dbReference>
<evidence type="ECO:0000259" key="1">
    <source>
        <dbReference type="Pfam" id="PF14534"/>
    </source>
</evidence>
<sequence length="142" mass="17042">MWKLLISIILNIGNARVMKVDCIKKHIFKLENDLVKSEVRKSAQKLNNLLADDFFEFCSNGKEYHYKNGDVFQEPNDEELYWEIIDFKIEQLSDDYLLAIYKVIKHTETNENKKYTHRSSIWKCVDGKWKMYFHQGTYTSKF</sequence>
<dbReference type="SUPFAM" id="SSF54427">
    <property type="entry name" value="NTF2-like"/>
    <property type="match status" value="1"/>
</dbReference>
<dbReference type="PATRIC" id="fig|1202534.3.peg.174"/>